<feature type="compositionally biased region" description="Basic and acidic residues" evidence="2">
    <location>
        <begin position="43"/>
        <end position="53"/>
    </location>
</feature>
<feature type="compositionally biased region" description="Basic and acidic residues" evidence="2">
    <location>
        <begin position="7"/>
        <end position="20"/>
    </location>
</feature>
<feature type="region of interest" description="Disordered" evidence="2">
    <location>
        <begin position="151"/>
        <end position="171"/>
    </location>
</feature>
<keyword evidence="5" id="KW-1185">Reference proteome</keyword>
<dbReference type="SUPFAM" id="SSF140459">
    <property type="entry name" value="PE/PPE dimer-like"/>
    <property type="match status" value="1"/>
</dbReference>
<evidence type="ECO:0000256" key="1">
    <source>
        <dbReference type="ARBA" id="ARBA00010652"/>
    </source>
</evidence>
<organism evidence="4 5">
    <name type="scientific">Actinopolyspora mzabensis</name>
    <dbReference type="NCBI Taxonomy" id="995066"/>
    <lineage>
        <taxon>Bacteria</taxon>
        <taxon>Bacillati</taxon>
        <taxon>Actinomycetota</taxon>
        <taxon>Actinomycetes</taxon>
        <taxon>Actinopolysporales</taxon>
        <taxon>Actinopolysporaceae</taxon>
        <taxon>Actinopolyspora</taxon>
    </lineage>
</organism>
<evidence type="ECO:0000256" key="2">
    <source>
        <dbReference type="SAM" id="MobiDB-lite"/>
    </source>
</evidence>
<evidence type="ECO:0000313" key="5">
    <source>
        <dbReference type="Proteomes" id="UP000199213"/>
    </source>
</evidence>
<feature type="region of interest" description="Disordered" evidence="2">
    <location>
        <begin position="208"/>
        <end position="265"/>
    </location>
</feature>
<dbReference type="Pfam" id="PF00823">
    <property type="entry name" value="PPE"/>
    <property type="match status" value="1"/>
</dbReference>
<dbReference type="AlphaFoldDB" id="A0A1G9AMZ7"/>
<reference evidence="5" key="1">
    <citation type="submission" date="2016-10" db="EMBL/GenBank/DDBJ databases">
        <authorList>
            <person name="Varghese N."/>
            <person name="Submissions S."/>
        </authorList>
    </citation>
    <scope>NUCLEOTIDE SEQUENCE [LARGE SCALE GENOMIC DNA]</scope>
    <source>
        <strain evidence="5">DSM 45460</strain>
    </source>
</reference>
<proteinExistence type="inferred from homology"/>
<protein>
    <submittedName>
        <fullName evidence="4">PPE family protein</fullName>
    </submittedName>
</protein>
<dbReference type="Proteomes" id="UP000199213">
    <property type="component" value="Unassembled WGS sequence"/>
</dbReference>
<feature type="compositionally biased region" description="Gly residues" evidence="2">
    <location>
        <begin position="301"/>
        <end position="310"/>
    </location>
</feature>
<feature type="domain" description="PPE" evidence="3">
    <location>
        <begin position="59"/>
        <end position="149"/>
    </location>
</feature>
<evidence type="ECO:0000313" key="4">
    <source>
        <dbReference type="EMBL" id="SDK27905.1"/>
    </source>
</evidence>
<feature type="region of interest" description="Disordered" evidence="2">
    <location>
        <begin position="301"/>
        <end position="345"/>
    </location>
</feature>
<comment type="similarity">
    <text evidence="1">Belongs to the mycobacterial PPE family.</text>
</comment>
<dbReference type="InterPro" id="IPR038332">
    <property type="entry name" value="PPE_sf"/>
</dbReference>
<dbReference type="InterPro" id="IPR000030">
    <property type="entry name" value="PPE_dom"/>
</dbReference>
<feature type="region of interest" description="Disordered" evidence="2">
    <location>
        <begin position="1"/>
        <end position="53"/>
    </location>
</feature>
<feature type="compositionally biased region" description="Low complexity" evidence="2">
    <location>
        <begin position="210"/>
        <end position="229"/>
    </location>
</feature>
<evidence type="ECO:0000259" key="3">
    <source>
        <dbReference type="Pfam" id="PF00823"/>
    </source>
</evidence>
<accession>A0A1G9AMZ7</accession>
<sequence length="365" mass="37125">MTGRALSEAERRWGVDREADGTSIEGGARADRSGADVEDVPDSELRPEGVDPGRIHEWFHHAPGTDSMDRAAESWSRVAAEHGEAAERIDAAIDGIGAAWSGTAAEAVRDRGMRARVAADDSAELAERAGEALRAQSFGFNEAKKQVVEVSGHSPATGHSSAPGVAERGDPGAVVDESATMEENRLANQTALRNYGVRTTENTHVVPRPAESSWESAAAWGTATAGETGTARDTEPAWGAGPASTGPTAPDSGDTGESGARTGFGGEVSGAHLAAGAAGLAATGGAVLGGGVLGERMTGRGGISGRGFPGFPGSAAHERDDDTEQPAPDRVTEDEDPDELFAAAPGAVPAVLGLLPAAEREPAAE</sequence>
<gene>
    <name evidence="4" type="ORF">SAMN04487820_106108</name>
</gene>
<dbReference type="EMBL" id="FNFM01000006">
    <property type="protein sequence ID" value="SDK27905.1"/>
    <property type="molecule type" value="Genomic_DNA"/>
</dbReference>
<dbReference type="Gene3D" id="1.20.1260.20">
    <property type="entry name" value="PPE superfamily"/>
    <property type="match status" value="1"/>
</dbReference>
<name>A0A1G9AMZ7_ACTMZ</name>